<protein>
    <submittedName>
        <fullName evidence="1">Uncharacterized protein</fullName>
    </submittedName>
</protein>
<keyword evidence="2" id="KW-1185">Reference proteome</keyword>
<accession>A0A0S4LEH1</accession>
<gene>
    <name evidence="1" type="ORF">COMA2_200028</name>
</gene>
<evidence type="ECO:0000313" key="1">
    <source>
        <dbReference type="EMBL" id="CUS36033.1"/>
    </source>
</evidence>
<name>A0A0S4LEH1_9BACT</name>
<dbReference type="RefSeq" id="WP_139077265.1">
    <property type="nucleotide sequence ID" value="NZ_CZPZ01000013.1"/>
</dbReference>
<dbReference type="EMBL" id="CZPZ01000013">
    <property type="protein sequence ID" value="CUS36033.1"/>
    <property type="molecule type" value="Genomic_DNA"/>
</dbReference>
<dbReference type="OrthoDB" id="9810714at2"/>
<organism evidence="1 2">
    <name type="scientific">Candidatus Nitrospira nitrificans</name>
    <dbReference type="NCBI Taxonomy" id="1742973"/>
    <lineage>
        <taxon>Bacteria</taxon>
        <taxon>Pseudomonadati</taxon>
        <taxon>Nitrospirota</taxon>
        <taxon>Nitrospiria</taxon>
        <taxon>Nitrospirales</taxon>
        <taxon>Nitrospiraceae</taxon>
        <taxon>Nitrospira</taxon>
    </lineage>
</organism>
<dbReference type="Proteomes" id="UP000198736">
    <property type="component" value="Unassembled WGS sequence"/>
</dbReference>
<sequence>MIYIILGLAPFAVAQDVHHELAAADSDGHEHSDTDICQWVQHHIAGSVDLDVPRFAVCDVVRPQELPSEFVLLSAAPSLLGPSRAPPQV</sequence>
<evidence type="ECO:0000313" key="2">
    <source>
        <dbReference type="Proteomes" id="UP000198736"/>
    </source>
</evidence>
<reference evidence="2" key="1">
    <citation type="submission" date="2015-10" db="EMBL/GenBank/DDBJ databases">
        <authorList>
            <person name="Luecker S."/>
            <person name="Luecker S."/>
        </authorList>
    </citation>
    <scope>NUCLEOTIDE SEQUENCE [LARGE SCALE GENOMIC DNA]</scope>
</reference>
<dbReference type="AlphaFoldDB" id="A0A0S4LEH1"/>
<dbReference type="STRING" id="1742973.COMA2_200028"/>
<proteinExistence type="predicted"/>